<evidence type="ECO:0000313" key="2">
    <source>
        <dbReference type="Proteomes" id="UP001305928"/>
    </source>
</evidence>
<proteinExistence type="predicted"/>
<accession>A0ABZ0PQM6</accession>
<reference evidence="1 2" key="1">
    <citation type="submission" date="2023-11" db="EMBL/GenBank/DDBJ databases">
        <title>Complete genome of Pseudomonas benzenivorans BA3361.</title>
        <authorList>
            <person name="Shin S.Y."/>
            <person name="Song J."/>
            <person name="Kang H."/>
        </authorList>
    </citation>
    <scope>NUCLEOTIDE SEQUENCE [LARGE SCALE GENOMIC DNA]</scope>
    <source>
        <strain evidence="1 2">HNIBRBA3361</strain>
    </source>
</reference>
<protein>
    <submittedName>
        <fullName evidence="1">Uncharacterized protein</fullName>
    </submittedName>
</protein>
<sequence length="117" mass="13647">MEMLSLLDMTQQERDEYLVYASAKICRSAGVDMPDEVVEQYMFFSERTPGYQLDLLDTVFNCLAFTLFPRELGDKERLAMQEMMRIDCDDEEITNAIIMQLVSYSTFAFTNKVPRVK</sequence>
<dbReference type="RefSeq" id="WP_318641950.1">
    <property type="nucleotide sequence ID" value="NZ_CP137892.1"/>
</dbReference>
<name>A0ABZ0PQM6_9PSED</name>
<dbReference type="Proteomes" id="UP001305928">
    <property type="component" value="Chromosome"/>
</dbReference>
<organism evidence="1 2">
    <name type="scientific">Pseudomonas benzenivorans</name>
    <dbReference type="NCBI Taxonomy" id="556533"/>
    <lineage>
        <taxon>Bacteria</taxon>
        <taxon>Pseudomonadati</taxon>
        <taxon>Pseudomonadota</taxon>
        <taxon>Gammaproteobacteria</taxon>
        <taxon>Pseudomonadales</taxon>
        <taxon>Pseudomonadaceae</taxon>
        <taxon>Pseudomonas</taxon>
    </lineage>
</organism>
<keyword evidence="2" id="KW-1185">Reference proteome</keyword>
<dbReference type="EMBL" id="CP137892">
    <property type="protein sequence ID" value="WPC03462.1"/>
    <property type="molecule type" value="Genomic_DNA"/>
</dbReference>
<evidence type="ECO:0000313" key="1">
    <source>
        <dbReference type="EMBL" id="WPC03462.1"/>
    </source>
</evidence>
<gene>
    <name evidence="1" type="ORF">SBP02_11770</name>
</gene>